<keyword evidence="2" id="KW-0521">NADP</keyword>
<feature type="compositionally biased region" description="Basic and acidic residues" evidence="4">
    <location>
        <begin position="293"/>
        <end position="307"/>
    </location>
</feature>
<gene>
    <name evidence="6" type="ORF">SCWH03_26280</name>
</gene>
<proteinExistence type="predicted"/>
<comment type="pathway">
    <text evidence="1">Cofactor biosynthesis; riboflavin biosynthesis.</text>
</comment>
<dbReference type="Proteomes" id="UP000484988">
    <property type="component" value="Unassembled WGS sequence"/>
</dbReference>
<evidence type="ECO:0000259" key="5">
    <source>
        <dbReference type="Pfam" id="PF01872"/>
    </source>
</evidence>
<evidence type="ECO:0000256" key="1">
    <source>
        <dbReference type="ARBA" id="ARBA00005104"/>
    </source>
</evidence>
<keyword evidence="3" id="KW-0560">Oxidoreductase</keyword>
<sequence>MSGLPTGRPAGALDARSAWQRLLTVRTGAQAEAAGLRPDGHGRYRWRESASASAEADLLAERYLPLCLAGPRFAFAQLGQSLDGFIATREGDADYVTGPEDREHLHRLRALSDAVVVGAGTAVADDPRLTVRACAGPDPVRVVLDPHGRVPSARRLFTDGAAPTLWVVGAGSVPGRAGADGTADAGVDVLVLPDTAAFAPRRLVHELARRGLGRVLVEGGGVTVSRFLHEGALDRLYITVAPVLIGDGVPGLAFPGPDAMRDALRPPVRRAFLGDDTLYELDLRAPRSGEPLDGEHDGTGKRGGEGQ</sequence>
<organism evidence="6 7">
    <name type="scientific">Streptomyces pacificus</name>
    <dbReference type="NCBI Taxonomy" id="2705029"/>
    <lineage>
        <taxon>Bacteria</taxon>
        <taxon>Bacillati</taxon>
        <taxon>Actinomycetota</taxon>
        <taxon>Actinomycetes</taxon>
        <taxon>Kitasatosporales</taxon>
        <taxon>Streptomycetaceae</taxon>
        <taxon>Streptomyces</taxon>
    </lineage>
</organism>
<dbReference type="InterPro" id="IPR050765">
    <property type="entry name" value="Riboflavin_Biosynth_HTPR"/>
</dbReference>
<dbReference type="AlphaFoldDB" id="A0A6A0AU04"/>
<comment type="caution">
    <text evidence="6">The sequence shown here is derived from an EMBL/GenBank/DDBJ whole genome shotgun (WGS) entry which is preliminary data.</text>
</comment>
<feature type="region of interest" description="Disordered" evidence="4">
    <location>
        <begin position="284"/>
        <end position="307"/>
    </location>
</feature>
<protein>
    <submittedName>
        <fullName evidence="6">RibD family protein</fullName>
    </submittedName>
</protein>
<feature type="domain" description="Bacterial bifunctional deaminase-reductase C-terminal" evidence="5">
    <location>
        <begin position="75"/>
        <end position="249"/>
    </location>
</feature>
<evidence type="ECO:0000256" key="2">
    <source>
        <dbReference type="ARBA" id="ARBA00022857"/>
    </source>
</evidence>
<dbReference type="GO" id="GO:0008703">
    <property type="term" value="F:5-amino-6-(5-phosphoribosylamino)uracil reductase activity"/>
    <property type="evidence" value="ECO:0007669"/>
    <property type="project" value="InterPro"/>
</dbReference>
<keyword evidence="7" id="KW-1185">Reference proteome</keyword>
<dbReference type="PANTHER" id="PTHR38011:SF7">
    <property type="entry name" value="2,5-DIAMINO-6-RIBOSYLAMINO-4(3H)-PYRIMIDINONE 5'-PHOSPHATE REDUCTASE"/>
    <property type="match status" value="1"/>
</dbReference>
<dbReference type="InterPro" id="IPR024072">
    <property type="entry name" value="DHFR-like_dom_sf"/>
</dbReference>
<dbReference type="Pfam" id="PF01872">
    <property type="entry name" value="RibD_C"/>
    <property type="match status" value="1"/>
</dbReference>
<dbReference type="SUPFAM" id="SSF53597">
    <property type="entry name" value="Dihydrofolate reductase-like"/>
    <property type="match status" value="1"/>
</dbReference>
<name>A0A6A0AU04_9ACTN</name>
<evidence type="ECO:0000256" key="4">
    <source>
        <dbReference type="SAM" id="MobiDB-lite"/>
    </source>
</evidence>
<evidence type="ECO:0000313" key="6">
    <source>
        <dbReference type="EMBL" id="GFH36400.1"/>
    </source>
</evidence>
<dbReference type="GO" id="GO:0009231">
    <property type="term" value="P:riboflavin biosynthetic process"/>
    <property type="evidence" value="ECO:0007669"/>
    <property type="project" value="InterPro"/>
</dbReference>
<accession>A0A6A0AU04</accession>
<dbReference type="Gene3D" id="3.40.430.10">
    <property type="entry name" value="Dihydrofolate Reductase, subunit A"/>
    <property type="match status" value="1"/>
</dbReference>
<dbReference type="RefSeq" id="WP_254076718.1">
    <property type="nucleotide sequence ID" value="NZ_BLLG01000006.1"/>
</dbReference>
<dbReference type="PANTHER" id="PTHR38011">
    <property type="entry name" value="DIHYDROFOLATE REDUCTASE FAMILY PROTEIN (AFU_ORTHOLOGUE AFUA_8G06820)"/>
    <property type="match status" value="1"/>
</dbReference>
<evidence type="ECO:0000256" key="3">
    <source>
        <dbReference type="ARBA" id="ARBA00023002"/>
    </source>
</evidence>
<dbReference type="InterPro" id="IPR002734">
    <property type="entry name" value="RibDG_C"/>
</dbReference>
<dbReference type="EMBL" id="BLLG01000006">
    <property type="protein sequence ID" value="GFH36400.1"/>
    <property type="molecule type" value="Genomic_DNA"/>
</dbReference>
<evidence type="ECO:0000313" key="7">
    <source>
        <dbReference type="Proteomes" id="UP000484988"/>
    </source>
</evidence>
<reference evidence="6 7" key="1">
    <citation type="submission" date="2020-02" db="EMBL/GenBank/DDBJ databases">
        <title>Whole Genome Shotgun Sequence of Streptomyces sp. strain CWH03.</title>
        <authorList>
            <person name="Dohra H."/>
            <person name="Kodani S."/>
            <person name="Yamamura H."/>
        </authorList>
    </citation>
    <scope>NUCLEOTIDE SEQUENCE [LARGE SCALE GENOMIC DNA]</scope>
    <source>
        <strain evidence="6 7">CWH03</strain>
    </source>
</reference>